<organism evidence="1 2">
    <name type="scientific">Ambispora leptoticha</name>
    <dbReference type="NCBI Taxonomy" id="144679"/>
    <lineage>
        <taxon>Eukaryota</taxon>
        <taxon>Fungi</taxon>
        <taxon>Fungi incertae sedis</taxon>
        <taxon>Mucoromycota</taxon>
        <taxon>Glomeromycotina</taxon>
        <taxon>Glomeromycetes</taxon>
        <taxon>Archaeosporales</taxon>
        <taxon>Ambisporaceae</taxon>
        <taxon>Ambispora</taxon>
    </lineage>
</organism>
<gene>
    <name evidence="1" type="ORF">ALEPTO_LOCUS12273</name>
</gene>
<sequence>MRTRLNDCRELGFTKAIKGLSTRRLSNHGGKVKGIGIKVRETERILRFYK</sequence>
<accession>A0A9N9I4K6</accession>
<dbReference type="Proteomes" id="UP000789508">
    <property type="component" value="Unassembled WGS sequence"/>
</dbReference>
<dbReference type="EMBL" id="CAJVPS010026369">
    <property type="protein sequence ID" value="CAG8721288.1"/>
    <property type="molecule type" value="Genomic_DNA"/>
</dbReference>
<protein>
    <submittedName>
        <fullName evidence="1">6474_t:CDS:1</fullName>
    </submittedName>
</protein>
<evidence type="ECO:0000313" key="1">
    <source>
        <dbReference type="EMBL" id="CAG8721288.1"/>
    </source>
</evidence>
<keyword evidence="2" id="KW-1185">Reference proteome</keyword>
<comment type="caution">
    <text evidence="1">The sequence shown here is derived from an EMBL/GenBank/DDBJ whole genome shotgun (WGS) entry which is preliminary data.</text>
</comment>
<dbReference type="AlphaFoldDB" id="A0A9N9I4K6"/>
<evidence type="ECO:0000313" key="2">
    <source>
        <dbReference type="Proteomes" id="UP000789508"/>
    </source>
</evidence>
<proteinExistence type="predicted"/>
<name>A0A9N9I4K6_9GLOM</name>
<reference evidence="1" key="1">
    <citation type="submission" date="2021-06" db="EMBL/GenBank/DDBJ databases">
        <authorList>
            <person name="Kallberg Y."/>
            <person name="Tangrot J."/>
            <person name="Rosling A."/>
        </authorList>
    </citation>
    <scope>NUCLEOTIDE SEQUENCE</scope>
    <source>
        <strain evidence="1">FL130A</strain>
    </source>
</reference>
<feature type="non-terminal residue" evidence="1">
    <location>
        <position position="50"/>
    </location>
</feature>